<evidence type="ECO:0000313" key="6">
    <source>
        <dbReference type="EMBL" id="AQQ52746.1"/>
    </source>
</evidence>
<evidence type="ECO:0000256" key="1">
    <source>
        <dbReference type="ARBA" id="ARBA00022448"/>
    </source>
</evidence>
<dbReference type="InterPro" id="IPR006128">
    <property type="entry name" value="Lipoprotein_PsaA-like"/>
</dbReference>
<evidence type="ECO:0000256" key="2">
    <source>
        <dbReference type="ARBA" id="ARBA00022729"/>
    </source>
</evidence>
<dbReference type="OrthoDB" id="9810636at2"/>
<dbReference type="PROSITE" id="PS51257">
    <property type="entry name" value="PROKAR_LIPOPROTEIN"/>
    <property type="match status" value="1"/>
</dbReference>
<keyword evidence="2 5" id="KW-0732">Signal</keyword>
<dbReference type="PANTHER" id="PTHR42953">
    <property type="entry name" value="HIGH-AFFINITY ZINC UPTAKE SYSTEM PROTEIN ZNUA-RELATED"/>
    <property type="match status" value="1"/>
</dbReference>
<proteinExistence type="inferred from homology"/>
<name>A0A1Q2KX90_9BACL</name>
<comment type="similarity">
    <text evidence="3">Belongs to the bacterial solute-binding protein 9 family.</text>
</comment>
<dbReference type="EMBL" id="CP019640">
    <property type="protein sequence ID" value="AQQ52746.1"/>
    <property type="molecule type" value="Genomic_DNA"/>
</dbReference>
<dbReference type="PANTHER" id="PTHR42953:SF8">
    <property type="entry name" value="ZINT DOMAIN-CONTAINING PROTEIN"/>
    <property type="match status" value="1"/>
</dbReference>
<organism evidence="6 7">
    <name type="scientific">Planococcus lenghuensis</name>
    <dbReference type="NCBI Taxonomy" id="2213202"/>
    <lineage>
        <taxon>Bacteria</taxon>
        <taxon>Bacillati</taxon>
        <taxon>Bacillota</taxon>
        <taxon>Bacilli</taxon>
        <taxon>Bacillales</taxon>
        <taxon>Caryophanaceae</taxon>
        <taxon>Planococcus</taxon>
    </lineage>
</organism>
<dbReference type="GO" id="GO:0007155">
    <property type="term" value="P:cell adhesion"/>
    <property type="evidence" value="ECO:0007669"/>
    <property type="project" value="InterPro"/>
</dbReference>
<dbReference type="PRINTS" id="PR00690">
    <property type="entry name" value="ADHESNFAMILY"/>
</dbReference>
<protein>
    <submittedName>
        <fullName evidence="6">Adhesin</fullName>
    </submittedName>
</protein>
<keyword evidence="7" id="KW-1185">Reference proteome</keyword>
<dbReference type="Proteomes" id="UP000188184">
    <property type="component" value="Chromosome"/>
</dbReference>
<dbReference type="KEGG" id="pmar:B0X71_06395"/>
<keyword evidence="1 3" id="KW-0813">Transport</keyword>
<reference evidence="6 7" key="1">
    <citation type="submission" date="2017-02" db="EMBL/GenBank/DDBJ databases">
        <title>The complete genomic sequence of a novel cold adapted crude oil-degrading bacterium Planococcus qaidamina Y42.</title>
        <authorList>
            <person name="Yang R."/>
        </authorList>
    </citation>
    <scope>NUCLEOTIDE SEQUENCE [LARGE SCALE GENOMIC DNA]</scope>
    <source>
        <strain evidence="6 7">Y42</strain>
    </source>
</reference>
<accession>A0A1Q2KX90</accession>
<evidence type="ECO:0000256" key="3">
    <source>
        <dbReference type="RuleBase" id="RU003512"/>
    </source>
</evidence>
<dbReference type="GO" id="GO:0030001">
    <property type="term" value="P:metal ion transport"/>
    <property type="evidence" value="ECO:0007669"/>
    <property type="project" value="InterPro"/>
</dbReference>
<evidence type="ECO:0000256" key="4">
    <source>
        <dbReference type="SAM" id="MobiDB-lite"/>
    </source>
</evidence>
<dbReference type="PRINTS" id="PR00691">
    <property type="entry name" value="ADHESINB"/>
</dbReference>
<evidence type="ECO:0000256" key="5">
    <source>
        <dbReference type="SAM" id="SignalP"/>
    </source>
</evidence>
<dbReference type="AlphaFoldDB" id="A0A1Q2KX90"/>
<sequence length="318" mass="35229">MKKLIGFIALLIFLAGCSATETAEPDETQGTALDVYTTVYPLTYFAERIGEERINVQSIYPAGANEHTFEPTQQDMISLAEADVVFYVGLGLEGFIESAQETLANEDVEFAATAEAIPDLEFTSEEEHANETEEEHAEHAEHAHEEVDSHVWISPVLSQHLAESIKDKLIELDPEGAELYETNYKELVTELDALDASFQDIAAEAERKTFFVSHAAFGYLADAYGLEQVAIAGLNSQSEPSQQELAAIIDRAKELDIQHIIFEQNVSSNLTEIVQNEIGAEAVQLHNLSILTEEDIAAGEDYFSLMEQNRETLENVLN</sequence>
<dbReference type="Gene3D" id="3.40.50.1980">
    <property type="entry name" value="Nitrogenase molybdenum iron protein domain"/>
    <property type="match status" value="2"/>
</dbReference>
<dbReference type="InterPro" id="IPR006127">
    <property type="entry name" value="ZnuA-like"/>
</dbReference>
<gene>
    <name evidence="6" type="ORF">B0X71_06395</name>
</gene>
<feature type="signal peptide" evidence="5">
    <location>
        <begin position="1"/>
        <end position="23"/>
    </location>
</feature>
<dbReference type="SUPFAM" id="SSF53807">
    <property type="entry name" value="Helical backbone' metal receptor"/>
    <property type="match status" value="1"/>
</dbReference>
<evidence type="ECO:0000313" key="7">
    <source>
        <dbReference type="Proteomes" id="UP000188184"/>
    </source>
</evidence>
<dbReference type="RefSeq" id="WP_077588626.1">
    <property type="nucleotide sequence ID" value="NZ_CP019640.1"/>
</dbReference>
<dbReference type="GO" id="GO:0046872">
    <property type="term" value="F:metal ion binding"/>
    <property type="evidence" value="ECO:0007669"/>
    <property type="project" value="InterPro"/>
</dbReference>
<dbReference type="Pfam" id="PF01297">
    <property type="entry name" value="ZnuA"/>
    <property type="match status" value="1"/>
</dbReference>
<dbReference type="InterPro" id="IPR050492">
    <property type="entry name" value="Bact_metal-bind_prot9"/>
</dbReference>
<feature type="chain" id="PRO_5039252700" evidence="5">
    <location>
        <begin position="24"/>
        <end position="318"/>
    </location>
</feature>
<feature type="region of interest" description="Disordered" evidence="4">
    <location>
        <begin position="125"/>
        <end position="145"/>
    </location>
</feature>
<dbReference type="InterPro" id="IPR006129">
    <property type="entry name" value="AdhesinB"/>
</dbReference>